<protein>
    <submittedName>
        <fullName evidence="6">Uu.00g070430.m01.CDS01</fullName>
    </submittedName>
</protein>
<evidence type="ECO:0000259" key="5">
    <source>
        <dbReference type="Pfam" id="PF00082"/>
    </source>
</evidence>
<keyword evidence="4" id="KW-0720">Serine protease</keyword>
<dbReference type="AlphaFoldDB" id="A0AAI8YNM5"/>
<organism evidence="6 7">
    <name type="scientific">Anthostomella pinea</name>
    <dbReference type="NCBI Taxonomy" id="933095"/>
    <lineage>
        <taxon>Eukaryota</taxon>
        <taxon>Fungi</taxon>
        <taxon>Dikarya</taxon>
        <taxon>Ascomycota</taxon>
        <taxon>Pezizomycotina</taxon>
        <taxon>Sordariomycetes</taxon>
        <taxon>Xylariomycetidae</taxon>
        <taxon>Xylariales</taxon>
        <taxon>Xylariaceae</taxon>
        <taxon>Anthostomella</taxon>
    </lineage>
</organism>
<comment type="similarity">
    <text evidence="1">Belongs to the peptidase S8 family.</text>
</comment>
<dbReference type="Pfam" id="PF00082">
    <property type="entry name" value="Peptidase_S8"/>
    <property type="match status" value="1"/>
</dbReference>
<dbReference type="PANTHER" id="PTHR43806">
    <property type="entry name" value="PEPTIDASE S8"/>
    <property type="match status" value="1"/>
</dbReference>
<reference evidence="6" key="1">
    <citation type="submission" date="2023-10" db="EMBL/GenBank/DDBJ databases">
        <authorList>
            <person name="Hackl T."/>
        </authorList>
    </citation>
    <scope>NUCLEOTIDE SEQUENCE</scope>
</reference>
<dbReference type="PANTHER" id="PTHR43806:SF11">
    <property type="entry name" value="CEREVISIN-RELATED"/>
    <property type="match status" value="1"/>
</dbReference>
<dbReference type="InterPro" id="IPR000209">
    <property type="entry name" value="Peptidase_S8/S53_dom"/>
</dbReference>
<evidence type="ECO:0000313" key="7">
    <source>
        <dbReference type="Proteomes" id="UP001295740"/>
    </source>
</evidence>
<sequence>MASNPDVANYESIEMQVMDAFRSSIEWLQPVDSIMEDLDSAITNLEPLANTPASRTFIDILNKCSYASRQWLGSEPQDPDWYIHVAKGTSKGAFVDLTIAIDAGLGQRPVIEIMSDTLPPAYFTHLSEPHARIIEIVPMVSNIQMRPFYEPENDLTDKGDPFTREPYKFDPSTGQGSWVFILDTELAPIDGVREVRKYVIPSDYSVGSLSEMKIDLGFAYGPDDMVDRFPDTRTNDIWTITRGHGTPVACVVGGEVSHITDDWGDVGVSPHANLFLIKVAGSIEQHQNPHPEAYRRAFERVLAAIDLEGIPGSKSVVLFTWEVDLRGEAQADSDAGHDMFDEYLTEFDKRGVTFVMAADNEGRDQGLQVPKAYLGDLAPQSHGTSSNSLITVGGVNPRGSLYVGTTPEGESASNKAPSHPKKGPGSITVYAMAQLVYSCQVSGGKGTVNGTSFAASAIAGLAAYVLALPENQEQFRWSPNDYANNNTVGRRVKDYIHAESFQRVPDSLKTDPAAGNYPYPIPSKIHVGYNMAYGSICQNSSVVVKRDQPSACEVPWTSTPTPTPSSISSLISSVQPFIYLLDKPRPFNGDIKCTDSEADYLLHRRRWMRKRRVHDMQSRF</sequence>
<dbReference type="GO" id="GO:0006508">
    <property type="term" value="P:proteolysis"/>
    <property type="evidence" value="ECO:0007669"/>
    <property type="project" value="UniProtKB-KW"/>
</dbReference>
<evidence type="ECO:0000256" key="4">
    <source>
        <dbReference type="ARBA" id="ARBA00022825"/>
    </source>
</evidence>
<feature type="domain" description="Peptidase S8/S53" evidence="5">
    <location>
        <begin position="224"/>
        <end position="481"/>
    </location>
</feature>
<comment type="caution">
    <text evidence="6">The sequence shown here is derived from an EMBL/GenBank/DDBJ whole genome shotgun (WGS) entry which is preliminary data.</text>
</comment>
<dbReference type="EMBL" id="CAUWAG010000018">
    <property type="protein sequence ID" value="CAJ2511418.1"/>
    <property type="molecule type" value="Genomic_DNA"/>
</dbReference>
<dbReference type="InterPro" id="IPR050131">
    <property type="entry name" value="Peptidase_S8_subtilisin-like"/>
</dbReference>
<dbReference type="InterPro" id="IPR036852">
    <property type="entry name" value="Peptidase_S8/S53_dom_sf"/>
</dbReference>
<dbReference type="Gene3D" id="3.40.50.200">
    <property type="entry name" value="Peptidase S8/S53 domain"/>
    <property type="match status" value="1"/>
</dbReference>
<evidence type="ECO:0000256" key="3">
    <source>
        <dbReference type="ARBA" id="ARBA00022801"/>
    </source>
</evidence>
<keyword evidence="2" id="KW-0645">Protease</keyword>
<name>A0AAI8YNM5_9PEZI</name>
<keyword evidence="3" id="KW-0378">Hydrolase</keyword>
<dbReference type="SUPFAM" id="SSF52743">
    <property type="entry name" value="Subtilisin-like"/>
    <property type="match status" value="1"/>
</dbReference>
<evidence type="ECO:0000256" key="2">
    <source>
        <dbReference type="ARBA" id="ARBA00022670"/>
    </source>
</evidence>
<evidence type="ECO:0000313" key="6">
    <source>
        <dbReference type="EMBL" id="CAJ2511418.1"/>
    </source>
</evidence>
<accession>A0AAI8YNM5</accession>
<dbReference type="GO" id="GO:0004252">
    <property type="term" value="F:serine-type endopeptidase activity"/>
    <property type="evidence" value="ECO:0007669"/>
    <property type="project" value="InterPro"/>
</dbReference>
<keyword evidence="7" id="KW-1185">Reference proteome</keyword>
<dbReference type="CDD" id="cd00306">
    <property type="entry name" value="Peptidases_S8_S53"/>
    <property type="match status" value="1"/>
</dbReference>
<dbReference type="Proteomes" id="UP001295740">
    <property type="component" value="Unassembled WGS sequence"/>
</dbReference>
<gene>
    <name evidence="6" type="ORF">KHLLAP_LOCUS11886</name>
</gene>
<evidence type="ECO:0000256" key="1">
    <source>
        <dbReference type="ARBA" id="ARBA00011073"/>
    </source>
</evidence>
<proteinExistence type="inferred from homology"/>